<evidence type="ECO:0000256" key="2">
    <source>
        <dbReference type="ARBA" id="ARBA00023136"/>
    </source>
</evidence>
<dbReference type="SUPFAM" id="SSF56935">
    <property type="entry name" value="Porins"/>
    <property type="match status" value="1"/>
</dbReference>
<dbReference type="EMBL" id="BLAU01000001">
    <property type="protein sequence ID" value="GET21213.1"/>
    <property type="molecule type" value="Genomic_DNA"/>
</dbReference>
<name>A0A2P8C9P8_9BACT</name>
<comment type="caution">
    <text evidence="6">The sequence shown here is derived from an EMBL/GenBank/DDBJ whole genome shotgun (WGS) entry which is preliminary data.</text>
</comment>
<keyword evidence="3" id="KW-0998">Cell outer membrane</keyword>
<gene>
    <name evidence="6" type="ORF">CLV93_10888</name>
    <name evidence="5" type="ORF">JCM18694_14590</name>
</gene>
<keyword evidence="8" id="KW-1185">Reference proteome</keyword>
<dbReference type="Proteomes" id="UP000396862">
    <property type="component" value="Unassembled WGS sequence"/>
</dbReference>
<proteinExistence type="predicted"/>
<evidence type="ECO:0000256" key="3">
    <source>
        <dbReference type="ARBA" id="ARBA00023237"/>
    </source>
</evidence>
<dbReference type="Gene3D" id="2.40.170.20">
    <property type="entry name" value="TonB-dependent receptor, beta-barrel domain"/>
    <property type="match status" value="1"/>
</dbReference>
<evidence type="ECO:0000313" key="8">
    <source>
        <dbReference type="Proteomes" id="UP000396862"/>
    </source>
</evidence>
<reference evidence="5 8" key="2">
    <citation type="submission" date="2019-10" db="EMBL/GenBank/DDBJ databases">
        <title>Prolixibacter strains distinguished by the presence of nitrate reductase genes were adept at nitrate-dependent anaerobic corrosion of metallic iron and carbon steel.</title>
        <authorList>
            <person name="Iino T."/>
            <person name="Shono N."/>
            <person name="Ito K."/>
            <person name="Nakamura R."/>
            <person name="Sueoka K."/>
            <person name="Harayama S."/>
            <person name="Ohkuma M."/>
        </authorList>
    </citation>
    <scope>NUCLEOTIDE SEQUENCE [LARGE SCALE GENOMIC DNA]</scope>
    <source>
        <strain evidence="5 8">MIC1-1</strain>
    </source>
</reference>
<evidence type="ECO:0008006" key="9">
    <source>
        <dbReference type="Google" id="ProtNLM"/>
    </source>
</evidence>
<feature type="chain" id="PRO_5015154883" description="TonB dependent receptor" evidence="4">
    <location>
        <begin position="27"/>
        <end position="597"/>
    </location>
</feature>
<dbReference type="InterPro" id="IPR036942">
    <property type="entry name" value="Beta-barrel_TonB_sf"/>
</dbReference>
<accession>A0A2P8C9P8</accession>
<keyword evidence="2" id="KW-0472">Membrane</keyword>
<dbReference type="AlphaFoldDB" id="A0A2P8C9P8"/>
<evidence type="ECO:0000313" key="5">
    <source>
        <dbReference type="EMBL" id="GET21213.1"/>
    </source>
</evidence>
<evidence type="ECO:0000256" key="1">
    <source>
        <dbReference type="ARBA" id="ARBA00004442"/>
    </source>
</evidence>
<dbReference type="OrthoDB" id="1264254at2"/>
<keyword evidence="4" id="KW-0732">Signal</keyword>
<dbReference type="RefSeq" id="WP_106542992.1">
    <property type="nucleotide sequence ID" value="NZ_BLAU01000001.1"/>
</dbReference>
<protein>
    <recommendedName>
        <fullName evidence="9">TonB dependent receptor</fullName>
    </recommendedName>
</protein>
<evidence type="ECO:0000313" key="7">
    <source>
        <dbReference type="Proteomes" id="UP000240621"/>
    </source>
</evidence>
<feature type="signal peptide" evidence="4">
    <location>
        <begin position="1"/>
        <end position="26"/>
    </location>
</feature>
<dbReference type="Proteomes" id="UP000240621">
    <property type="component" value="Unassembled WGS sequence"/>
</dbReference>
<reference evidence="6 7" key="1">
    <citation type="submission" date="2018-03" db="EMBL/GenBank/DDBJ databases">
        <title>Genomic Encyclopedia of Archaeal and Bacterial Type Strains, Phase II (KMG-II): from individual species to whole genera.</title>
        <authorList>
            <person name="Goeker M."/>
        </authorList>
    </citation>
    <scope>NUCLEOTIDE SEQUENCE [LARGE SCALE GENOMIC DNA]</scope>
    <source>
        <strain evidence="6 7">DSM 27267</strain>
    </source>
</reference>
<organism evidence="6 7">
    <name type="scientific">Prolixibacter denitrificans</name>
    <dbReference type="NCBI Taxonomy" id="1541063"/>
    <lineage>
        <taxon>Bacteria</taxon>
        <taxon>Pseudomonadati</taxon>
        <taxon>Bacteroidota</taxon>
        <taxon>Bacteroidia</taxon>
        <taxon>Marinilabiliales</taxon>
        <taxon>Prolixibacteraceae</taxon>
        <taxon>Prolixibacter</taxon>
    </lineage>
</organism>
<evidence type="ECO:0000256" key="4">
    <source>
        <dbReference type="SAM" id="SignalP"/>
    </source>
</evidence>
<comment type="subcellular location">
    <subcellularLocation>
        <location evidence="1">Cell outer membrane</location>
    </subcellularLocation>
</comment>
<evidence type="ECO:0000313" key="6">
    <source>
        <dbReference type="EMBL" id="PSK81690.1"/>
    </source>
</evidence>
<dbReference type="EMBL" id="PYGC01000008">
    <property type="protein sequence ID" value="PSK81690.1"/>
    <property type="molecule type" value="Genomic_DNA"/>
</dbReference>
<sequence length="597" mass="67803">MKHQNISLSILFTLAMGLGSTATALAQKQDTTINKQVEVVKAYRPSVSDAYKISPMPEIDDTTRFTPQFDYHIDAEPIMTGFKTVPVSAATINLHESTENGYGYLKVGLGTYNTPYGEFFFNQPKGKNSIFGVHYRHLSSAGSVKLNSTGKKVDAPYSHNNLEVFGKYFFRKSVFSVNLNYDRNVVKFYGYPDSIPAYVKNNGYGYFNDKQRLQNWRVNVGLKSSENSRSELQYNAGLHYSNFNAKTGQTENNAGMIAEFDNDFGNLHGLLQSSLDYYSTDSIDNFDNPNSNKRNSIWFKLNPSVLLCGDAWKIRAGLNTWSVSDDDRNAIFKVYPKLDLELTPVENIMTLYAGADGYLQNNNYSAIAKENPWANPRHDIRNTDYKYIVFGGFKGKISPQISYKAGVKYSKAHNMHFFVTNAAPRVLSPMYPISTNEWLYKNDFDVEYDNAGILNLNAEISYFSGSDYYLQIKANYYSYSLDSLDVASYKPNFDATVSSGVRFTQRLTGFIDVNITGNRKAIVLYHYDPLSSARPSPYRDIVSLDPIVNMNIGAEYELPYRLKLFSRLDNVFNQHYDRWLGYTSQGMRFMVGASWSF</sequence>
<dbReference type="GO" id="GO:0009279">
    <property type="term" value="C:cell outer membrane"/>
    <property type="evidence" value="ECO:0007669"/>
    <property type="project" value="UniProtKB-SubCell"/>
</dbReference>